<keyword evidence="4 8" id="KW-0560">Oxidoreductase</keyword>
<dbReference type="PRINTS" id="PR00463">
    <property type="entry name" value="EP450I"/>
</dbReference>
<dbReference type="GO" id="GO:0020037">
    <property type="term" value="F:heme binding"/>
    <property type="evidence" value="ECO:0007669"/>
    <property type="project" value="InterPro"/>
</dbReference>
<dbReference type="InterPro" id="IPR036396">
    <property type="entry name" value="Cyt_P450_sf"/>
</dbReference>
<protein>
    <submittedName>
        <fullName evidence="9">Cytochrome P450</fullName>
    </submittedName>
</protein>
<evidence type="ECO:0000256" key="3">
    <source>
        <dbReference type="ARBA" id="ARBA00022723"/>
    </source>
</evidence>
<comment type="cofactor">
    <cofactor evidence="7">
        <name>heme</name>
        <dbReference type="ChEBI" id="CHEBI:30413"/>
    </cofactor>
</comment>
<dbReference type="InterPro" id="IPR001128">
    <property type="entry name" value="Cyt_P450"/>
</dbReference>
<feature type="binding site" description="axial binding residue" evidence="7">
    <location>
        <position position="427"/>
    </location>
    <ligand>
        <name>heme</name>
        <dbReference type="ChEBI" id="CHEBI:30413"/>
    </ligand>
    <ligandPart>
        <name>Fe</name>
        <dbReference type="ChEBI" id="CHEBI:18248"/>
    </ligandPart>
</feature>
<sequence>MALLVILTIVFILYLIYNFYLNSKIPNGLKDIHTITLIENIKNAIMDNSSADKFYLSSKEYFDNDGITKFQIRDKWMCLLSDPVIAKDIFLRTDIFPKLLFDEFLPDSVPAHHFGVNIVHSNGDIWKRARHICNLAFKVLPIHLFVDVGFKLMNIMETIDNKPIDVVDLMHRFTLDVLGKTVFDFDFNNLGDPKNIYVTTYKEVQDEVNNFLFQILPLDLIPYFKNRRLGKVKKLQKLFDDFIKNKHKSMAAGNSNGDLLELMIKACDDPNNEAFNDIELRYNLAIFMVAGHDTTANALATIFYLLAVHKNVQQKAREEILSVLGSDLTPSTEQHKALKYLNMIINENLRLYPPVPFLPFRKLAEDLKYKNHVIPAGTGISLFIYAMQRSPKLWENPEEFIPERFENEKNINGSYTWTPFGAGSRMCLGNHFSLIEQRIALCLILRKYEISLPSNSIHRNQLQFQAFGTPKPINLIFKRRTE</sequence>
<keyword evidence="6 8" id="KW-0503">Monooxygenase</keyword>
<evidence type="ECO:0000256" key="5">
    <source>
        <dbReference type="ARBA" id="ARBA00023004"/>
    </source>
</evidence>
<evidence type="ECO:0000256" key="8">
    <source>
        <dbReference type="RuleBase" id="RU000461"/>
    </source>
</evidence>
<evidence type="ECO:0000256" key="2">
    <source>
        <dbReference type="ARBA" id="ARBA00022617"/>
    </source>
</evidence>
<dbReference type="PANTHER" id="PTHR24291:SF50">
    <property type="entry name" value="BIFUNCTIONAL ALBAFLAVENONE MONOOXYGENASE_TERPENE SYNTHASE"/>
    <property type="match status" value="1"/>
</dbReference>
<dbReference type="InterPro" id="IPR002401">
    <property type="entry name" value="Cyt_P450_E_grp-I"/>
</dbReference>
<comment type="caution">
    <text evidence="9">The sequence shown here is derived from an EMBL/GenBank/DDBJ whole genome shotgun (WGS) entry which is preliminary data.</text>
</comment>
<dbReference type="Pfam" id="PF00067">
    <property type="entry name" value="p450"/>
    <property type="match status" value="1"/>
</dbReference>
<comment type="similarity">
    <text evidence="1 8">Belongs to the cytochrome P450 family.</text>
</comment>
<dbReference type="PANTHER" id="PTHR24291">
    <property type="entry name" value="CYTOCHROME P450 FAMILY 4"/>
    <property type="match status" value="1"/>
</dbReference>
<dbReference type="AlphaFoldDB" id="A0A8H4AUX2"/>
<dbReference type="InterPro" id="IPR050196">
    <property type="entry name" value="Cytochrome_P450_Monoox"/>
</dbReference>
<dbReference type="GO" id="GO:0004497">
    <property type="term" value="F:monooxygenase activity"/>
    <property type="evidence" value="ECO:0007669"/>
    <property type="project" value="UniProtKB-KW"/>
</dbReference>
<evidence type="ECO:0000313" key="10">
    <source>
        <dbReference type="Proteomes" id="UP000439903"/>
    </source>
</evidence>
<dbReference type="SUPFAM" id="SSF48264">
    <property type="entry name" value="Cytochrome P450"/>
    <property type="match status" value="1"/>
</dbReference>
<dbReference type="EMBL" id="WTPW01000210">
    <property type="protein sequence ID" value="KAF0534628.1"/>
    <property type="molecule type" value="Genomic_DNA"/>
</dbReference>
<proteinExistence type="inferred from homology"/>
<dbReference type="Proteomes" id="UP000439903">
    <property type="component" value="Unassembled WGS sequence"/>
</dbReference>
<keyword evidence="5 7" id="KW-0408">Iron</keyword>
<evidence type="ECO:0000256" key="6">
    <source>
        <dbReference type="ARBA" id="ARBA00023033"/>
    </source>
</evidence>
<keyword evidence="3 7" id="KW-0479">Metal-binding</keyword>
<evidence type="ECO:0000256" key="1">
    <source>
        <dbReference type="ARBA" id="ARBA00010617"/>
    </source>
</evidence>
<keyword evidence="10" id="KW-1185">Reference proteome</keyword>
<dbReference type="InterPro" id="IPR017972">
    <property type="entry name" value="Cyt_P450_CS"/>
</dbReference>
<dbReference type="Gene3D" id="1.10.630.10">
    <property type="entry name" value="Cytochrome P450"/>
    <property type="match status" value="1"/>
</dbReference>
<evidence type="ECO:0000313" key="9">
    <source>
        <dbReference type="EMBL" id="KAF0534628.1"/>
    </source>
</evidence>
<dbReference type="PRINTS" id="PR00385">
    <property type="entry name" value="P450"/>
</dbReference>
<gene>
    <name evidence="9" type="ORF">F8M41_009911</name>
</gene>
<keyword evidence="2 7" id="KW-0349">Heme</keyword>
<organism evidence="9 10">
    <name type="scientific">Gigaspora margarita</name>
    <dbReference type="NCBI Taxonomy" id="4874"/>
    <lineage>
        <taxon>Eukaryota</taxon>
        <taxon>Fungi</taxon>
        <taxon>Fungi incertae sedis</taxon>
        <taxon>Mucoromycota</taxon>
        <taxon>Glomeromycotina</taxon>
        <taxon>Glomeromycetes</taxon>
        <taxon>Diversisporales</taxon>
        <taxon>Gigasporaceae</taxon>
        <taxon>Gigaspora</taxon>
    </lineage>
</organism>
<name>A0A8H4AUX2_GIGMA</name>
<dbReference type="PROSITE" id="PS00086">
    <property type="entry name" value="CYTOCHROME_P450"/>
    <property type="match status" value="1"/>
</dbReference>
<dbReference type="GO" id="GO:0016705">
    <property type="term" value="F:oxidoreductase activity, acting on paired donors, with incorporation or reduction of molecular oxygen"/>
    <property type="evidence" value="ECO:0007669"/>
    <property type="project" value="InterPro"/>
</dbReference>
<dbReference type="GO" id="GO:0005506">
    <property type="term" value="F:iron ion binding"/>
    <property type="evidence" value="ECO:0007669"/>
    <property type="project" value="InterPro"/>
</dbReference>
<evidence type="ECO:0000256" key="4">
    <source>
        <dbReference type="ARBA" id="ARBA00023002"/>
    </source>
</evidence>
<dbReference type="OrthoDB" id="1470350at2759"/>
<accession>A0A8H4AUX2</accession>
<evidence type="ECO:0000256" key="7">
    <source>
        <dbReference type="PIRSR" id="PIRSR602401-1"/>
    </source>
</evidence>
<reference evidence="9 10" key="1">
    <citation type="journal article" date="2019" name="Environ. Microbiol.">
        <title>At the nexus of three kingdoms: the genome of the mycorrhizal fungus Gigaspora margarita provides insights into plant, endobacterial and fungal interactions.</title>
        <authorList>
            <person name="Venice F."/>
            <person name="Ghignone S."/>
            <person name="Salvioli di Fossalunga A."/>
            <person name="Amselem J."/>
            <person name="Novero M."/>
            <person name="Xianan X."/>
            <person name="Sedzielewska Toro K."/>
            <person name="Morin E."/>
            <person name="Lipzen A."/>
            <person name="Grigoriev I.V."/>
            <person name="Henrissat B."/>
            <person name="Martin F.M."/>
            <person name="Bonfante P."/>
        </authorList>
    </citation>
    <scope>NUCLEOTIDE SEQUENCE [LARGE SCALE GENOMIC DNA]</scope>
    <source>
        <strain evidence="9 10">BEG34</strain>
    </source>
</reference>